<organism evidence="1 2">
    <name type="scientific">Lecanicillium saksenae</name>
    <dbReference type="NCBI Taxonomy" id="468837"/>
    <lineage>
        <taxon>Eukaryota</taxon>
        <taxon>Fungi</taxon>
        <taxon>Dikarya</taxon>
        <taxon>Ascomycota</taxon>
        <taxon>Pezizomycotina</taxon>
        <taxon>Sordariomycetes</taxon>
        <taxon>Hypocreomycetidae</taxon>
        <taxon>Hypocreales</taxon>
        <taxon>Cordycipitaceae</taxon>
        <taxon>Lecanicillium</taxon>
    </lineage>
</organism>
<sequence length="160" mass="17854">MSDTSYSSGKPRTRQRAYKAPPQLDVPDIEEDAAERKRVLNVLAQRRYREKKRQRRQKQQAQGKTNDETNEFSPMEECAVGEQSSSGNNIVDEFGVDCIEEIEQVGDAWPAMTNMSLAPLLLNSSIESNIPQNDSEWVDFSSSMPSSGGIPSLDFFTSSG</sequence>
<proteinExistence type="predicted"/>
<evidence type="ECO:0000313" key="2">
    <source>
        <dbReference type="Proteomes" id="UP001148737"/>
    </source>
</evidence>
<comment type="caution">
    <text evidence="1">The sequence shown here is derived from an EMBL/GenBank/DDBJ whole genome shotgun (WGS) entry which is preliminary data.</text>
</comment>
<dbReference type="Proteomes" id="UP001148737">
    <property type="component" value="Unassembled WGS sequence"/>
</dbReference>
<protein>
    <submittedName>
        <fullName evidence="1">Uncharacterized protein</fullName>
    </submittedName>
</protein>
<dbReference type="EMBL" id="JANAKD010000403">
    <property type="protein sequence ID" value="KAJ3494193.1"/>
    <property type="molecule type" value="Genomic_DNA"/>
</dbReference>
<reference evidence="1" key="1">
    <citation type="submission" date="2022-07" db="EMBL/GenBank/DDBJ databases">
        <title>Genome Sequence of Lecanicillium saksenae.</title>
        <authorList>
            <person name="Buettner E."/>
        </authorList>
    </citation>
    <scope>NUCLEOTIDE SEQUENCE</scope>
    <source>
        <strain evidence="1">VT-O1</strain>
    </source>
</reference>
<accession>A0ACC1QXL1</accession>
<keyword evidence="2" id="KW-1185">Reference proteome</keyword>
<evidence type="ECO:0000313" key="1">
    <source>
        <dbReference type="EMBL" id="KAJ3494193.1"/>
    </source>
</evidence>
<name>A0ACC1QXL1_9HYPO</name>
<gene>
    <name evidence="1" type="ORF">NLG97_g4235</name>
</gene>